<protein>
    <submittedName>
        <fullName evidence="1">Kadipiro VP4</fullName>
    </submittedName>
</protein>
<evidence type="ECO:0000313" key="1">
    <source>
        <dbReference type="EMBL" id="APG79133.1"/>
    </source>
</evidence>
<reference evidence="1" key="1">
    <citation type="journal article" date="2016" name="Nature">
        <title>Redefining the invertebrate RNA virosphere.</title>
        <authorList>
            <person name="Shi M."/>
            <person name="Lin X.D."/>
            <person name="Tian J.H."/>
            <person name="Chen L.J."/>
            <person name="Chen X."/>
            <person name="Li C.X."/>
            <person name="Qin X.C."/>
            <person name="Li J."/>
            <person name="Cao J.P."/>
            <person name="Eden J.S."/>
            <person name="Buchmann J."/>
            <person name="Wang W."/>
            <person name="Xu J."/>
            <person name="Holmes E.C."/>
            <person name="Zhang Y.Z."/>
        </authorList>
    </citation>
    <scope>NUCLEOTIDE SEQUENCE</scope>
    <source>
        <strain evidence="1">QTM27331</strain>
    </source>
</reference>
<name>A0A1L3KP15_9REOV</name>
<dbReference type="EMBL" id="KX884653">
    <property type="protein sequence ID" value="APG79133.1"/>
    <property type="molecule type" value="Genomic_RNA"/>
</dbReference>
<organism evidence="1">
    <name type="scientific">Kadipiro virus</name>
    <dbReference type="NCBI Taxonomy" id="104580"/>
    <lineage>
        <taxon>Viruses</taxon>
        <taxon>Riboviria</taxon>
        <taxon>Orthornavirae</taxon>
        <taxon>Duplornaviricota</taxon>
        <taxon>Resentoviricetes</taxon>
        <taxon>Reovirales</taxon>
        <taxon>Sedoreoviridae</taxon>
        <taxon>Seadornavirus</taxon>
        <taxon>Seadornavirus kadipiroense</taxon>
    </lineage>
</organism>
<sequence>MSTMNYSRPNAISALSASGFRGYVPDSSVSSALIPRLVVTNDREHVLAGRLKRIEDNIAKNKLTEHDDIEVVKSDYESIANNFKEQIKFDNATDRALHDFSTQIKIVDSEREKEMTVLLGAVNDNSQAINNIIKDVTVIDNIEKANLILEKVIAVSRATAKTAEIAADGVGVIPVFGPSVANGAKIAAHTAEMVANTSEAVKASGILNDLNETFKAITSVHSRPNDLIKSAVKSTNNAVDLAAKLKVMIDSARRKNDVGLSKISIPSIVVKSTVEWPRIIDAYDTHCVYKLHPPNGSVGLIVEVKNTLISYQVKKQYGKVDSDGFGDTIISGGRIVGIAGAKRVVDFHLSVDAAHSLAMVMALQSLSSRLDSTSIVGYFEEYFELGMRVEKPEVDNAFSNHLHDLTVDKSYIDWHKYETEMLNTHSERKAALINEVNESLGVGSSTHMVPDGFITLETSPTIIELTPVMKIGAYSVYEHLFGPFVNTGTYTYNIIVDVIGQPTKWYTQLVDVRGQVVSSSSLDALPTQPVDLTVGSKGAMNTIPGSSGLSVDRRLLRIYVKQPKCVRIFCGWKSGVSSFRFTPKTLEEQKTFSHEFSRLHRFLDPNSETAITEGSNVWEAYAKGNYNNPID</sequence>
<proteinExistence type="predicted"/>
<accession>A0A1L3KP15</accession>
<dbReference type="Pfam" id="PF25644">
    <property type="entry name" value="Seadorna_VP4"/>
    <property type="match status" value="1"/>
</dbReference>
<dbReference type="InterPro" id="IPR026383">
    <property type="entry name" value="Seadorna_VP4"/>
</dbReference>
<dbReference type="NCBIfam" id="TIGR04235">
    <property type="entry name" value="seadorna_VP4"/>
    <property type="match status" value="1"/>
</dbReference>